<protein>
    <recommendedName>
        <fullName evidence="2">Negative regulator of flagellin synthesis</fullName>
    </recommendedName>
    <alternativeName>
        <fullName evidence="8">Anti-sigma-28 factor</fullName>
    </alternativeName>
</protein>
<gene>
    <name evidence="11" type="primary">flgM</name>
    <name evidence="12" type="ORF">A9Y76_23735</name>
    <name evidence="11" type="ORF">ACS15_5144</name>
</gene>
<dbReference type="Proteomes" id="UP000077927">
    <property type="component" value="Chromosome 2"/>
</dbReference>
<keyword evidence="3" id="KW-0678">Repressor</keyword>
<dbReference type="EMBL" id="CP016023">
    <property type="protein sequence ID" value="ANJ75509.1"/>
    <property type="molecule type" value="Genomic_DNA"/>
</dbReference>
<dbReference type="OrthoDB" id="5298032at2"/>
<evidence type="ECO:0000256" key="9">
    <source>
        <dbReference type="SAM" id="MobiDB-lite"/>
    </source>
</evidence>
<organism evidence="12 14">
    <name type="scientific">Ralstonia insidiosa</name>
    <dbReference type="NCBI Taxonomy" id="190721"/>
    <lineage>
        <taxon>Bacteria</taxon>
        <taxon>Pseudomonadati</taxon>
        <taxon>Pseudomonadota</taxon>
        <taxon>Betaproteobacteria</taxon>
        <taxon>Burkholderiales</taxon>
        <taxon>Burkholderiaceae</taxon>
        <taxon>Ralstonia</taxon>
    </lineage>
</organism>
<evidence type="ECO:0000313" key="11">
    <source>
        <dbReference type="EMBL" id="ANH76469.1"/>
    </source>
</evidence>
<comment type="function">
    <text evidence="7">Responsible for the coupling of flagellin expression to flagellar assembly by preventing expression of the flagellin genes when a component of the middle class of proteins is defective. It negatively regulates flagellar genes by inhibiting the activity of FliA by directly binding to FliA.</text>
</comment>
<dbReference type="InterPro" id="IPR035890">
    <property type="entry name" value="Anti-sigma-28_factor_FlgM_sf"/>
</dbReference>
<dbReference type="EMBL" id="CP012606">
    <property type="protein sequence ID" value="ANH76469.1"/>
    <property type="molecule type" value="Genomic_DNA"/>
</dbReference>
<evidence type="ECO:0000313" key="13">
    <source>
        <dbReference type="Proteomes" id="UP000077927"/>
    </source>
</evidence>
<evidence type="ECO:0000256" key="5">
    <source>
        <dbReference type="ARBA" id="ARBA00023015"/>
    </source>
</evidence>
<evidence type="ECO:0000259" key="10">
    <source>
        <dbReference type="Pfam" id="PF04316"/>
    </source>
</evidence>
<keyword evidence="5" id="KW-0805">Transcription regulation</keyword>
<proteinExistence type="inferred from homology"/>
<accession>A0A192A548</accession>
<evidence type="ECO:0000256" key="6">
    <source>
        <dbReference type="ARBA" id="ARBA00023163"/>
    </source>
</evidence>
<reference evidence="11 13" key="1">
    <citation type="submission" date="2015-09" db="EMBL/GenBank/DDBJ databases">
        <authorList>
            <person name="Xu Y."/>
            <person name="Nagy A."/>
            <person name="Liu N.T."/>
            <person name="Nou X."/>
        </authorList>
    </citation>
    <scope>NUCLEOTIDE SEQUENCE [LARGE SCALE GENOMIC DNA]</scope>
    <source>
        <strain evidence="11 13">FC1138</strain>
    </source>
</reference>
<dbReference type="Pfam" id="PF04316">
    <property type="entry name" value="FlgM"/>
    <property type="match status" value="1"/>
</dbReference>
<dbReference type="GO" id="GO:0045892">
    <property type="term" value="P:negative regulation of DNA-templated transcription"/>
    <property type="evidence" value="ECO:0007669"/>
    <property type="project" value="InterPro"/>
</dbReference>
<evidence type="ECO:0000256" key="2">
    <source>
        <dbReference type="ARBA" id="ARBA00017823"/>
    </source>
</evidence>
<feature type="region of interest" description="Disordered" evidence="9">
    <location>
        <begin position="1"/>
        <end position="54"/>
    </location>
</feature>
<evidence type="ECO:0000256" key="7">
    <source>
        <dbReference type="ARBA" id="ARBA00024739"/>
    </source>
</evidence>
<keyword evidence="4" id="KW-1005">Bacterial flagellum biogenesis</keyword>
<dbReference type="InterPro" id="IPR031316">
    <property type="entry name" value="FlgM_C"/>
</dbReference>
<evidence type="ECO:0000256" key="8">
    <source>
        <dbReference type="ARBA" id="ARBA00030117"/>
    </source>
</evidence>
<reference evidence="14" key="2">
    <citation type="submission" date="2016-06" db="EMBL/GenBank/DDBJ databases">
        <authorList>
            <person name="Xu Y."/>
            <person name="Nagy A."/>
            <person name="Yan X."/>
            <person name="Kim S.W."/>
            <person name="Haley B."/>
            <person name="Liu N.T."/>
            <person name="Nou X."/>
        </authorList>
    </citation>
    <scope>NUCLEOTIDE SEQUENCE [LARGE SCALE GENOMIC DNA]</scope>
    <source>
        <strain evidence="14">ATCC 49129</strain>
    </source>
</reference>
<feature type="compositionally biased region" description="Low complexity" evidence="9">
    <location>
        <begin position="19"/>
        <end position="40"/>
    </location>
</feature>
<comment type="similarity">
    <text evidence="1">Belongs to the FlgM family.</text>
</comment>
<dbReference type="RefSeq" id="WP_021193462.1">
    <property type="nucleotide sequence ID" value="NZ_CP012606.1"/>
</dbReference>
<keyword evidence="12" id="KW-0282">Flagellum</keyword>
<keyword evidence="14" id="KW-1185">Reference proteome</keyword>
<evidence type="ECO:0000313" key="14">
    <source>
        <dbReference type="Proteomes" id="UP000078572"/>
    </source>
</evidence>
<dbReference type="NCBIfam" id="TIGR03824">
    <property type="entry name" value="FlgM_jcvi"/>
    <property type="match status" value="1"/>
</dbReference>
<evidence type="ECO:0000256" key="1">
    <source>
        <dbReference type="ARBA" id="ARBA00005322"/>
    </source>
</evidence>
<dbReference type="AlphaFoldDB" id="A0A192A548"/>
<dbReference type="PATRIC" id="fig|190721.6.peg.5087"/>
<dbReference type="Proteomes" id="UP000078572">
    <property type="component" value="Chromosome 2"/>
</dbReference>
<keyword evidence="6" id="KW-0804">Transcription</keyword>
<dbReference type="STRING" id="190721.ACS15_5144"/>
<evidence type="ECO:0000313" key="12">
    <source>
        <dbReference type="EMBL" id="ANJ75509.1"/>
    </source>
</evidence>
<name>A0A192A548_9RALS</name>
<sequence length="109" mass="11171">MKINHIVNNTPAIAPTKDAASGSTRATGSSSVATTATGTTRHSDQDSTVPSLSVHQVSRQVGSGDFNAARVEQIRSAIQNGTLKMDAGKIADAALSDAHSLLSAQSKKV</sequence>
<dbReference type="InterPro" id="IPR007412">
    <property type="entry name" value="FlgM"/>
</dbReference>
<keyword evidence="12" id="KW-0966">Cell projection</keyword>
<dbReference type="GO" id="GO:0044781">
    <property type="term" value="P:bacterial-type flagellum organization"/>
    <property type="evidence" value="ECO:0007669"/>
    <property type="project" value="UniProtKB-KW"/>
</dbReference>
<feature type="compositionally biased region" description="Polar residues" evidence="9">
    <location>
        <begin position="1"/>
        <end position="11"/>
    </location>
</feature>
<dbReference type="SUPFAM" id="SSF101498">
    <property type="entry name" value="Anti-sigma factor FlgM"/>
    <property type="match status" value="1"/>
</dbReference>
<feature type="domain" description="Anti-sigma-28 factor FlgM C-terminal" evidence="10">
    <location>
        <begin position="63"/>
        <end position="93"/>
    </location>
</feature>
<dbReference type="GeneID" id="61529058"/>
<keyword evidence="12" id="KW-0969">Cilium</keyword>
<reference evidence="12" key="3">
    <citation type="submission" date="2016-06" db="EMBL/GenBank/DDBJ databases">
        <authorList>
            <person name="Kjaerup R.B."/>
            <person name="Dalgaard T.S."/>
            <person name="Juul-Madsen H.R."/>
        </authorList>
    </citation>
    <scope>NUCLEOTIDE SEQUENCE [LARGE SCALE GENOMIC DNA]</scope>
    <source>
        <strain evidence="12">ATCC 49129</strain>
    </source>
</reference>
<evidence type="ECO:0000256" key="3">
    <source>
        <dbReference type="ARBA" id="ARBA00022491"/>
    </source>
</evidence>
<dbReference type="KEGG" id="rin:ACS15_5144"/>
<evidence type="ECO:0000256" key="4">
    <source>
        <dbReference type="ARBA" id="ARBA00022795"/>
    </source>
</evidence>